<dbReference type="Pfam" id="PF08666">
    <property type="entry name" value="SAF"/>
    <property type="match status" value="1"/>
</dbReference>
<dbReference type="Gene3D" id="3.90.1210.10">
    <property type="entry name" value="Antifreeze-like/N-acetylneuraminic acid synthase C-terminal domain"/>
    <property type="match status" value="1"/>
</dbReference>
<sequence>MKSLTPAKLSLIMFLGVGLLVAGYFAKRMFATAEEPPKVENRTVPMALSDIEPGTTITAAHIGVGYIDPAEIKSDMLLSSRVIIGRVAKEKISALKPIRSSNLYSPGYRIPLDVEEGMRAVSINLDDSADMVGGHISIGEYVDVHMTVDAATANTNMRALAGGLTLTLFKGVKVLSINNNSSDLTSLNRVGNAVTLELTPAQANIIILSKERGKITLSYNPEGKGTGVVGVSDENRATLHEILGLKAPEQPTAPFITEHYNGTGRRAIMFRRVGNRIIRYGASYNGNNGTNGDSGGNGMNFDDMNQNSSQQNTFNQNRSRGSRQNRQGRRTPRNGQPTA</sequence>
<evidence type="ECO:0000256" key="1">
    <source>
        <dbReference type="SAM" id="MobiDB-lite"/>
    </source>
</evidence>
<evidence type="ECO:0000313" key="3">
    <source>
        <dbReference type="EMBL" id="VAX37646.1"/>
    </source>
</evidence>
<proteinExistence type="predicted"/>
<feature type="region of interest" description="Disordered" evidence="1">
    <location>
        <begin position="282"/>
        <end position="339"/>
    </location>
</feature>
<evidence type="ECO:0000259" key="2">
    <source>
        <dbReference type="SMART" id="SM00858"/>
    </source>
</evidence>
<protein>
    <submittedName>
        <fullName evidence="3">Flp pilus assembly protein RcpC/CpaB</fullName>
    </submittedName>
</protein>
<dbReference type="InterPro" id="IPR031571">
    <property type="entry name" value="RcpC_dom"/>
</dbReference>
<dbReference type="NCBIfam" id="TIGR03177">
    <property type="entry name" value="pilus_cpaB"/>
    <property type="match status" value="1"/>
</dbReference>
<feature type="compositionally biased region" description="Basic residues" evidence="1">
    <location>
        <begin position="320"/>
        <end position="332"/>
    </location>
</feature>
<feature type="compositionally biased region" description="Low complexity" evidence="1">
    <location>
        <begin position="305"/>
        <end position="319"/>
    </location>
</feature>
<dbReference type="EMBL" id="UOGL01000135">
    <property type="protein sequence ID" value="VAX37646.1"/>
    <property type="molecule type" value="Genomic_DNA"/>
</dbReference>
<organism evidence="3">
    <name type="scientific">hydrothermal vent metagenome</name>
    <dbReference type="NCBI Taxonomy" id="652676"/>
    <lineage>
        <taxon>unclassified sequences</taxon>
        <taxon>metagenomes</taxon>
        <taxon>ecological metagenomes</taxon>
    </lineage>
</organism>
<dbReference type="InterPro" id="IPR017592">
    <property type="entry name" value="Pilus_assmbl_Flp-typ_CpaB"/>
</dbReference>
<gene>
    <name evidence="3" type="ORF">MNBD_PLANCTO02-2094</name>
</gene>
<dbReference type="AlphaFoldDB" id="A0A3B1D459"/>
<dbReference type="SMART" id="SM00858">
    <property type="entry name" value="SAF"/>
    <property type="match status" value="1"/>
</dbReference>
<feature type="domain" description="SAF" evidence="2">
    <location>
        <begin position="42"/>
        <end position="104"/>
    </location>
</feature>
<dbReference type="InterPro" id="IPR013974">
    <property type="entry name" value="SAF"/>
</dbReference>
<reference evidence="3" key="1">
    <citation type="submission" date="2018-06" db="EMBL/GenBank/DDBJ databases">
        <authorList>
            <person name="Zhirakovskaya E."/>
        </authorList>
    </citation>
    <scope>NUCLEOTIDE SEQUENCE</scope>
</reference>
<dbReference type="Pfam" id="PF16976">
    <property type="entry name" value="RcpC"/>
    <property type="match status" value="1"/>
</dbReference>
<name>A0A3B1D459_9ZZZZ</name>
<dbReference type="CDD" id="cd11614">
    <property type="entry name" value="SAF_CpaB_FlgA_like"/>
    <property type="match status" value="1"/>
</dbReference>
<accession>A0A3B1D459</accession>